<reference evidence="2" key="1">
    <citation type="journal article" date="2019" name="Int. J. Syst. Evol. Microbiol.">
        <title>The Global Catalogue of Microorganisms (GCM) 10K type strain sequencing project: providing services to taxonomists for standard genome sequencing and annotation.</title>
        <authorList>
            <consortium name="The Broad Institute Genomics Platform"/>
            <consortium name="The Broad Institute Genome Sequencing Center for Infectious Disease"/>
            <person name="Wu L."/>
            <person name="Ma J."/>
        </authorList>
    </citation>
    <scope>NUCLEOTIDE SEQUENCE [LARGE SCALE GENOMIC DNA]</scope>
    <source>
        <strain evidence="2">CGMCC 1.18575</strain>
    </source>
</reference>
<name>A0ABW0HP47_9BACL</name>
<proteinExistence type="predicted"/>
<gene>
    <name evidence="1" type="ORF">ACFPOF_06275</name>
</gene>
<dbReference type="EMBL" id="JBHSMI010000012">
    <property type="protein sequence ID" value="MFC5402338.1"/>
    <property type="molecule type" value="Genomic_DNA"/>
</dbReference>
<dbReference type="RefSeq" id="WP_378130696.1">
    <property type="nucleotide sequence ID" value="NZ_JBHSMI010000012.1"/>
</dbReference>
<evidence type="ECO:0000313" key="1">
    <source>
        <dbReference type="EMBL" id="MFC5402338.1"/>
    </source>
</evidence>
<comment type="caution">
    <text evidence="1">The sequence shown here is derived from an EMBL/GenBank/DDBJ whole genome shotgun (WGS) entry which is preliminary data.</text>
</comment>
<sequence>MNNRNFPIYSFVLNSKGLIHQLKAELDLGRLAEVANDAVREFLNKYGENDPWDKAPNHFDGFAQIYRDIPGVQGTTDIWTYHFDGETSLDEMESDLAEMMLQEGSRICEWFLAVNDGHFIKPVNYDFRNGYINALLRYIWDEFDDPVLPSVLACKSHHVFTLTNEGGGYAIVPGLCAINRVGYIVLDQACDIGVGFRLEPSVALQEKRRLVSCLERMNSWL</sequence>
<protein>
    <recommendedName>
        <fullName evidence="3">SMI1/KNR4 family protein</fullName>
    </recommendedName>
</protein>
<dbReference type="Proteomes" id="UP001596113">
    <property type="component" value="Unassembled WGS sequence"/>
</dbReference>
<keyword evidence="2" id="KW-1185">Reference proteome</keyword>
<evidence type="ECO:0008006" key="3">
    <source>
        <dbReference type="Google" id="ProtNLM"/>
    </source>
</evidence>
<accession>A0ABW0HP47</accession>
<evidence type="ECO:0000313" key="2">
    <source>
        <dbReference type="Proteomes" id="UP001596113"/>
    </source>
</evidence>
<organism evidence="1 2">
    <name type="scientific">Cohnella soli</name>
    <dbReference type="NCBI Taxonomy" id="425005"/>
    <lineage>
        <taxon>Bacteria</taxon>
        <taxon>Bacillati</taxon>
        <taxon>Bacillota</taxon>
        <taxon>Bacilli</taxon>
        <taxon>Bacillales</taxon>
        <taxon>Paenibacillaceae</taxon>
        <taxon>Cohnella</taxon>
    </lineage>
</organism>